<dbReference type="Proteomes" id="UP000472269">
    <property type="component" value="Unplaced"/>
</dbReference>
<accession>A0A663MA85</accession>
<proteinExistence type="predicted"/>
<reference evidence="2" key="2">
    <citation type="submission" date="2025-09" db="UniProtKB">
        <authorList>
            <consortium name="Ensembl"/>
        </authorList>
    </citation>
    <scope>IDENTIFICATION</scope>
</reference>
<reference evidence="2" key="1">
    <citation type="submission" date="2025-08" db="UniProtKB">
        <authorList>
            <consortium name="Ensembl"/>
        </authorList>
    </citation>
    <scope>IDENTIFICATION</scope>
</reference>
<evidence type="ECO:0000313" key="2">
    <source>
        <dbReference type="Ensembl" id="ENSACUP00000008647.1"/>
    </source>
</evidence>
<protein>
    <recommendedName>
        <fullName evidence="4">Secreted protein</fullName>
    </recommendedName>
</protein>
<dbReference type="Ensembl" id="ENSACUT00000009224.1">
    <property type="protein sequence ID" value="ENSACUP00000008647.1"/>
    <property type="gene ID" value="ENSACUG00000005865.1"/>
</dbReference>
<feature type="chain" id="PRO_5025644346" description="Secreted protein" evidence="1">
    <location>
        <begin position="25"/>
        <end position="98"/>
    </location>
</feature>
<name>A0A663MA85_ATHCN</name>
<evidence type="ECO:0008006" key="4">
    <source>
        <dbReference type="Google" id="ProtNLM"/>
    </source>
</evidence>
<feature type="signal peptide" evidence="1">
    <location>
        <begin position="1"/>
        <end position="24"/>
    </location>
</feature>
<dbReference type="AlphaFoldDB" id="A0A663MA85"/>
<keyword evidence="3" id="KW-1185">Reference proteome</keyword>
<evidence type="ECO:0000313" key="3">
    <source>
        <dbReference type="Proteomes" id="UP000472269"/>
    </source>
</evidence>
<organism evidence="2 3">
    <name type="scientific">Athene cunicularia</name>
    <name type="common">Burrowing owl</name>
    <name type="synonym">Speotyto cunicularia</name>
    <dbReference type="NCBI Taxonomy" id="194338"/>
    <lineage>
        <taxon>Eukaryota</taxon>
        <taxon>Metazoa</taxon>
        <taxon>Chordata</taxon>
        <taxon>Craniata</taxon>
        <taxon>Vertebrata</taxon>
        <taxon>Euteleostomi</taxon>
        <taxon>Archelosauria</taxon>
        <taxon>Archosauria</taxon>
        <taxon>Dinosauria</taxon>
        <taxon>Saurischia</taxon>
        <taxon>Theropoda</taxon>
        <taxon>Coelurosauria</taxon>
        <taxon>Aves</taxon>
        <taxon>Neognathae</taxon>
        <taxon>Neoaves</taxon>
        <taxon>Telluraves</taxon>
        <taxon>Strigiformes</taxon>
        <taxon>Strigidae</taxon>
        <taxon>Athene</taxon>
    </lineage>
</organism>
<keyword evidence="1" id="KW-0732">Signal</keyword>
<evidence type="ECO:0000256" key="1">
    <source>
        <dbReference type="SAM" id="SignalP"/>
    </source>
</evidence>
<sequence>MEMSITLSSFLAAWILVPCPGTWKKSSPSVILVMLHVKLPPQLTRRGHKHLSEAVRAGVQCEMVFQVCRSFTIHRCLSQMGCQRLQSEINEVEVKIRS</sequence>